<dbReference type="Proteomes" id="UP000545606">
    <property type="component" value="Unassembled WGS sequence"/>
</dbReference>
<keyword evidence="7" id="KW-1185">Reference proteome</keyword>
<evidence type="ECO:0000259" key="5">
    <source>
        <dbReference type="Pfam" id="PF01965"/>
    </source>
</evidence>
<feature type="chain" id="PRO_5032699222" evidence="4">
    <location>
        <begin position="23"/>
        <end position="263"/>
    </location>
</feature>
<evidence type="ECO:0000256" key="3">
    <source>
        <dbReference type="ARBA" id="ARBA00038493"/>
    </source>
</evidence>
<name>A0A838Y5E1_9NEIS</name>
<keyword evidence="1" id="KW-0346">Stress response</keyword>
<dbReference type="PANTHER" id="PTHR48094">
    <property type="entry name" value="PROTEIN/NUCLEIC ACID DEGLYCASE DJ-1-RELATED"/>
    <property type="match status" value="1"/>
</dbReference>
<evidence type="ECO:0000256" key="2">
    <source>
        <dbReference type="ARBA" id="ARBA00023239"/>
    </source>
</evidence>
<keyword evidence="2" id="KW-0456">Lyase</keyword>
<evidence type="ECO:0000313" key="7">
    <source>
        <dbReference type="Proteomes" id="UP000545606"/>
    </source>
</evidence>
<feature type="signal peptide" evidence="4">
    <location>
        <begin position="1"/>
        <end position="22"/>
    </location>
</feature>
<dbReference type="GO" id="GO:0019243">
    <property type="term" value="P:methylglyoxal catabolic process to D-lactate via S-lactoyl-glutathione"/>
    <property type="evidence" value="ECO:0007669"/>
    <property type="project" value="TreeGrafter"/>
</dbReference>
<comment type="similarity">
    <text evidence="3">Belongs to the peptidase C56 family. HSP31-like subfamily.</text>
</comment>
<organism evidence="6 7">
    <name type="scientific">Aquitalea aquatica</name>
    <dbReference type="NCBI Taxonomy" id="3044273"/>
    <lineage>
        <taxon>Bacteria</taxon>
        <taxon>Pseudomonadati</taxon>
        <taxon>Pseudomonadota</taxon>
        <taxon>Betaproteobacteria</taxon>
        <taxon>Neisseriales</taxon>
        <taxon>Chromobacteriaceae</taxon>
        <taxon>Aquitalea</taxon>
    </lineage>
</organism>
<dbReference type="SUPFAM" id="SSF52317">
    <property type="entry name" value="Class I glutamine amidotransferase-like"/>
    <property type="match status" value="1"/>
</dbReference>
<dbReference type="PANTHER" id="PTHR48094:SF11">
    <property type="entry name" value="GLUTATHIONE-INDEPENDENT GLYOXALASE HSP31-RELATED"/>
    <property type="match status" value="1"/>
</dbReference>
<dbReference type="Pfam" id="PF01965">
    <property type="entry name" value="DJ-1_PfpI"/>
    <property type="match status" value="1"/>
</dbReference>
<dbReference type="RefSeq" id="WP_181836163.1">
    <property type="nucleotide sequence ID" value="NZ_JACERN010000031.1"/>
</dbReference>
<dbReference type="AlphaFoldDB" id="A0A838Y5E1"/>
<accession>A0A838Y5E1</accession>
<dbReference type="InterPro" id="IPR002818">
    <property type="entry name" value="DJ-1/PfpI"/>
</dbReference>
<reference evidence="6 7" key="1">
    <citation type="submission" date="2020-07" db="EMBL/GenBank/DDBJ databases">
        <title>Draft genome sequence of violacein-producing bacteria and related species.</title>
        <authorList>
            <person name="Wilson H.S."/>
            <person name="De Leon M.E."/>
        </authorList>
    </citation>
    <scope>NUCLEOTIDE SEQUENCE [LARGE SCALE GENOMIC DNA]</scope>
    <source>
        <strain evidence="6 7">HSC-21Su07</strain>
    </source>
</reference>
<protein>
    <submittedName>
        <fullName evidence="6">Type 1 glutamine amidotransferase domain-containing protein</fullName>
    </submittedName>
</protein>
<gene>
    <name evidence="6" type="ORF">H2Z84_11905</name>
</gene>
<keyword evidence="6" id="KW-0315">Glutamine amidotransferase</keyword>
<dbReference type="Gene3D" id="3.40.50.880">
    <property type="match status" value="1"/>
</dbReference>
<dbReference type="InterPro" id="IPR050325">
    <property type="entry name" value="Prot/Nucl_acid_deglycase"/>
</dbReference>
<comment type="caution">
    <text evidence="6">The sequence shown here is derived from an EMBL/GenBank/DDBJ whole genome shotgun (WGS) entry which is preliminary data.</text>
</comment>
<dbReference type="CDD" id="cd03141">
    <property type="entry name" value="GATase1_Hsp31_like"/>
    <property type="match status" value="1"/>
</dbReference>
<keyword evidence="4" id="KW-0732">Signal</keyword>
<feature type="domain" description="DJ-1/PfpI" evidence="5">
    <location>
        <begin position="57"/>
        <end position="255"/>
    </location>
</feature>
<proteinExistence type="inferred from homology"/>
<dbReference type="GO" id="GO:0005737">
    <property type="term" value="C:cytoplasm"/>
    <property type="evidence" value="ECO:0007669"/>
    <property type="project" value="TreeGrafter"/>
</dbReference>
<dbReference type="GO" id="GO:0019172">
    <property type="term" value="F:glyoxalase III activity"/>
    <property type="evidence" value="ECO:0007669"/>
    <property type="project" value="TreeGrafter"/>
</dbReference>
<dbReference type="EMBL" id="JACERN010000031">
    <property type="protein sequence ID" value="MBA4709078.1"/>
    <property type="molecule type" value="Genomic_DNA"/>
</dbReference>
<sequence>MSILKQIVLLALSLLMMKTAIAETSPELPISTGKILVVMTNHDQYPSRGDRTGLWLTELTHVYDVLTAAGYTVDFVSPQGGKVPLDQRSLGWLYRDAAAQAYLDDPAFMERLQSTRAAADIDPAAYRAIFYTGGHGTMWDFRGNKALKHIAEEIYRHGGIVSSVCHGAAGLLDLETEDGIPLIVGHRVTGFSNVEETLVGIKSQVPYLLQDELETKGARYEKSLIPFGSFVVTDGRIITGQNPGSSKEVAQALLTTLQNGKQP</sequence>
<evidence type="ECO:0000313" key="6">
    <source>
        <dbReference type="EMBL" id="MBA4709078.1"/>
    </source>
</evidence>
<evidence type="ECO:0000256" key="4">
    <source>
        <dbReference type="SAM" id="SignalP"/>
    </source>
</evidence>
<evidence type="ECO:0000256" key="1">
    <source>
        <dbReference type="ARBA" id="ARBA00023016"/>
    </source>
</evidence>
<dbReference type="InterPro" id="IPR029062">
    <property type="entry name" value="Class_I_gatase-like"/>
</dbReference>